<dbReference type="InterPro" id="IPR003439">
    <property type="entry name" value="ABC_transporter-like_ATP-bd"/>
</dbReference>
<dbReference type="GO" id="GO:0043190">
    <property type="term" value="C:ATP-binding cassette (ABC) transporter complex"/>
    <property type="evidence" value="ECO:0007669"/>
    <property type="project" value="TreeGrafter"/>
</dbReference>
<evidence type="ECO:0000256" key="3">
    <source>
        <dbReference type="ARBA" id="ARBA00022448"/>
    </source>
</evidence>
<keyword evidence="7" id="KW-1278">Translocase</keyword>
<evidence type="ECO:0000256" key="5">
    <source>
        <dbReference type="ARBA" id="ARBA00022741"/>
    </source>
</evidence>
<dbReference type="SUPFAM" id="SSF52540">
    <property type="entry name" value="P-loop containing nucleoside triphosphate hydrolases"/>
    <property type="match status" value="2"/>
</dbReference>
<dbReference type="EMBL" id="BDGJ01000033">
    <property type="protein sequence ID" value="GAW91790.1"/>
    <property type="molecule type" value="Genomic_DNA"/>
</dbReference>
<dbReference type="PANTHER" id="PTHR43553:SF27">
    <property type="entry name" value="ENERGY-COUPLING FACTOR TRANSPORTER ATP-BINDING PROTEIN ECFA2"/>
    <property type="match status" value="1"/>
</dbReference>
<sequence length="559" mass="62946">MALYKIENLTYYYPENKKPALRKVNLTIEEGEFILLVGRSGCGKSSLARVLAGLIPDFYGGTYGGHVYFDGVKLDRNSRRQIARQVGIVFQDPEKQVVMTRVERELAFGLENLGLSQEEMKRRVAEVVSFFNLTELVRLPVSSLSGGQKQKVALAAVMAMHPRVLILDEPTSQLDPTSAEEILALIKRLHEELGLTVVMVEQRLERCFHLADRIVLLDEGQILCDASPAEFARWAIKNNSMFLPPVAKFFAWLGSSTIPLTVQEGRALLRNWAERRAFKFEPETTKLPFNSVVKTQASRVVAEVENLWFSYFPGKEVLKGIRLSLREGELVALLGGNGAGKSTLLRHLIGLLKPDRGKVLVMGRDTKKCQAEDLARYVSYLSQNPNDYLFQDTVEGELQFTLNNFDLKDRGEIERTLKVLDLWKYRHVNPRDLSSGERQRVALASVLVVQPQILLLDEPTRGLDYQLKESLGKLLLRLKDTGTTVLLVTHDVEFAAEFAERVVIMFDGQVVADGHKSQVLDGAIFYSPQLNKLFRDHRRGIITYRDALAQLGGVAYGLD</sequence>
<dbReference type="FunFam" id="3.40.50.300:FF:000224">
    <property type="entry name" value="Energy-coupling factor transporter ATP-binding protein EcfA"/>
    <property type="match status" value="1"/>
</dbReference>
<keyword evidence="8" id="KW-0472">Membrane</keyword>
<dbReference type="GO" id="GO:0042626">
    <property type="term" value="F:ATPase-coupled transmembrane transporter activity"/>
    <property type="evidence" value="ECO:0007669"/>
    <property type="project" value="TreeGrafter"/>
</dbReference>
<dbReference type="InterPro" id="IPR050095">
    <property type="entry name" value="ECF_ABC_transporter_ATP-bd"/>
</dbReference>
<keyword evidence="11" id="KW-1185">Reference proteome</keyword>
<feature type="domain" description="ABC transporter" evidence="9">
    <location>
        <begin position="302"/>
        <end position="532"/>
    </location>
</feature>
<evidence type="ECO:0000313" key="10">
    <source>
        <dbReference type="EMBL" id="GAW91790.1"/>
    </source>
</evidence>
<dbReference type="RefSeq" id="WP_088553272.1">
    <property type="nucleotide sequence ID" value="NZ_BDGJ01000033.1"/>
</dbReference>
<name>A0A1Z5HR95_9FIRM</name>
<keyword evidence="6" id="KW-0067">ATP-binding</keyword>
<reference evidence="11" key="1">
    <citation type="journal article" date="2017" name="Appl. Environ. Microbiol.">
        <title>Genomic analysis of Calderihabitans maritimus KKC1, a thermophilic hydrogenogenic carboxydotrophic bacterium isolated from marine sediment.</title>
        <authorList>
            <person name="Omae K."/>
            <person name="Yoneda Y."/>
            <person name="Fukuyama Y."/>
            <person name="Yoshida T."/>
            <person name="Sako Y."/>
        </authorList>
    </citation>
    <scope>NUCLEOTIDE SEQUENCE [LARGE SCALE GENOMIC DNA]</scope>
    <source>
        <strain evidence="11">KKC1</strain>
    </source>
</reference>
<evidence type="ECO:0000256" key="6">
    <source>
        <dbReference type="ARBA" id="ARBA00022840"/>
    </source>
</evidence>
<proteinExistence type="inferred from homology"/>
<accession>A0A1Z5HR95</accession>
<evidence type="ECO:0000256" key="4">
    <source>
        <dbReference type="ARBA" id="ARBA00022475"/>
    </source>
</evidence>
<comment type="similarity">
    <text evidence="2">Belongs to the ABC transporter superfamily.</text>
</comment>
<evidence type="ECO:0000256" key="7">
    <source>
        <dbReference type="ARBA" id="ARBA00022967"/>
    </source>
</evidence>
<comment type="subcellular location">
    <subcellularLocation>
        <location evidence="1">Cell membrane</location>
        <topology evidence="1">Peripheral membrane protein</topology>
    </subcellularLocation>
</comment>
<dbReference type="GO" id="GO:0005524">
    <property type="term" value="F:ATP binding"/>
    <property type="evidence" value="ECO:0007669"/>
    <property type="project" value="UniProtKB-KW"/>
</dbReference>
<dbReference type="GO" id="GO:0016887">
    <property type="term" value="F:ATP hydrolysis activity"/>
    <property type="evidence" value="ECO:0007669"/>
    <property type="project" value="InterPro"/>
</dbReference>
<evidence type="ECO:0000256" key="8">
    <source>
        <dbReference type="ARBA" id="ARBA00023136"/>
    </source>
</evidence>
<keyword evidence="5" id="KW-0547">Nucleotide-binding</keyword>
<dbReference type="PROSITE" id="PS00211">
    <property type="entry name" value="ABC_TRANSPORTER_1"/>
    <property type="match status" value="2"/>
</dbReference>
<dbReference type="InterPro" id="IPR027417">
    <property type="entry name" value="P-loop_NTPase"/>
</dbReference>
<feature type="domain" description="ABC transporter" evidence="9">
    <location>
        <begin position="4"/>
        <end position="244"/>
    </location>
</feature>
<evidence type="ECO:0000256" key="2">
    <source>
        <dbReference type="ARBA" id="ARBA00005417"/>
    </source>
</evidence>
<evidence type="ECO:0000313" key="11">
    <source>
        <dbReference type="Proteomes" id="UP000197032"/>
    </source>
</evidence>
<evidence type="ECO:0000256" key="1">
    <source>
        <dbReference type="ARBA" id="ARBA00004202"/>
    </source>
</evidence>
<protein>
    <submittedName>
        <fullName evidence="10">Monosaccharide-transporting ATPase</fullName>
    </submittedName>
</protein>
<dbReference type="NCBIfam" id="NF010167">
    <property type="entry name" value="PRK13648.1"/>
    <property type="match status" value="2"/>
</dbReference>
<comment type="caution">
    <text evidence="10">The sequence shown here is derived from an EMBL/GenBank/DDBJ whole genome shotgun (WGS) entry which is preliminary data.</text>
</comment>
<organism evidence="10 11">
    <name type="scientific">Calderihabitans maritimus</name>
    <dbReference type="NCBI Taxonomy" id="1246530"/>
    <lineage>
        <taxon>Bacteria</taxon>
        <taxon>Bacillati</taxon>
        <taxon>Bacillota</taxon>
        <taxon>Clostridia</taxon>
        <taxon>Neomoorellales</taxon>
        <taxon>Calderihabitantaceae</taxon>
        <taxon>Calderihabitans</taxon>
    </lineage>
</organism>
<dbReference type="SMART" id="SM00382">
    <property type="entry name" value="AAA"/>
    <property type="match status" value="2"/>
</dbReference>
<dbReference type="InterPro" id="IPR015856">
    <property type="entry name" value="ABC_transpr_CbiO/EcfA_su"/>
</dbReference>
<dbReference type="InterPro" id="IPR003593">
    <property type="entry name" value="AAA+_ATPase"/>
</dbReference>
<dbReference type="OrthoDB" id="501320at2"/>
<dbReference type="Proteomes" id="UP000197032">
    <property type="component" value="Unassembled WGS sequence"/>
</dbReference>
<dbReference type="CDD" id="cd03225">
    <property type="entry name" value="ABC_cobalt_CbiO_domain1"/>
    <property type="match status" value="2"/>
</dbReference>
<dbReference type="AlphaFoldDB" id="A0A1Z5HR95"/>
<dbReference type="PANTHER" id="PTHR43553">
    <property type="entry name" value="HEAVY METAL TRANSPORTER"/>
    <property type="match status" value="1"/>
</dbReference>
<dbReference type="Pfam" id="PF00005">
    <property type="entry name" value="ABC_tran"/>
    <property type="match status" value="2"/>
</dbReference>
<dbReference type="InterPro" id="IPR017871">
    <property type="entry name" value="ABC_transporter-like_CS"/>
</dbReference>
<keyword evidence="4" id="KW-1003">Cell membrane</keyword>
<keyword evidence="3" id="KW-0813">Transport</keyword>
<dbReference type="Gene3D" id="3.40.50.300">
    <property type="entry name" value="P-loop containing nucleotide triphosphate hydrolases"/>
    <property type="match status" value="2"/>
</dbReference>
<evidence type="ECO:0000259" key="9">
    <source>
        <dbReference type="PROSITE" id="PS50893"/>
    </source>
</evidence>
<dbReference type="PROSITE" id="PS50893">
    <property type="entry name" value="ABC_TRANSPORTER_2"/>
    <property type="match status" value="2"/>
</dbReference>
<gene>
    <name evidence="10" type="ORF">KKC1_09500</name>
</gene>